<feature type="domain" description="Carboxylesterase type B" evidence="4">
    <location>
        <begin position="246"/>
        <end position="776"/>
    </location>
</feature>
<sequence>MDTPKEVPASVSSADPLDGIKNEPKAKASWFAAFFATRPKTKMAIIGVLVLGIIAVAVAVPVTENAKSSSHSTTATTIVSGTTLLIDNDLQGAASNKSALIMLGPRTYIDAVADCKALGEELWGVQDSSDAAVKGIQSLLDYLTYQGHAASSTRFWIGAASDGTNDASTTASSSWRTISGGGTISAFNSTKIVETVDMTLSAFCTQSAPYSNSSSVLGNAALKVRTRAAADRYNNGARGVAEFVGNRDHNSFRFLGIRYAPQPQRFNYSTPYWNSTASMAFNSTTYANTTVLPVINATKSGASCVQSTGGSEDCLYLNIFTPYLPPQHGSSSTNGTAVLRPVLFWMHGGGLSGGSGGDVMYDGGNFASRGDVVVVTINYRLATLGYLALDSEHGGLNGNYGLADQILALDWVHDNIASFGGDPGRITIAGQSAGAASVRAMMASPKAKGKFTAAMPMSNLGGLNYGKTYSEYYTIEQGTNRTGLKIIEKTNCTDGGANRTEGKSTADAIVDCLRAVPPKTMAKLGTVARLLVIDGTYLVSDHLELNAINTTAENTQAPYALLMGVMRDDGAPFITYPSSKYTIATDDAYLAAEGYTNVSDTLFPIPTSSSNELLNLYNMSSRLSTDAQFRCIDEATVYAGVKAGIFSSAYYYEFDRSYQTSGWPGTTVCAPNASAAFPNGDPSLPYFRCHSGELYFVFGNLARQNLPLRDEGDLPFMQYVLDSFASFVRTHSPNPSADFLKARSFTDSLKLHQKSDSWAASTVSDGMVVHQIDWPKSTKADFREQAQCDSLGLGLEYYLS</sequence>
<dbReference type="PROSITE" id="PS00122">
    <property type="entry name" value="CARBOXYLESTERASE_B_1"/>
    <property type="match status" value="1"/>
</dbReference>
<evidence type="ECO:0000256" key="3">
    <source>
        <dbReference type="SAM" id="Phobius"/>
    </source>
</evidence>
<comment type="similarity">
    <text evidence="1">Belongs to the type-B carboxylesterase/lipase family.</text>
</comment>
<evidence type="ECO:0000313" key="6">
    <source>
        <dbReference type="Proteomes" id="UP000016923"/>
    </source>
</evidence>
<dbReference type="GO" id="GO:0016787">
    <property type="term" value="F:hydrolase activity"/>
    <property type="evidence" value="ECO:0007669"/>
    <property type="project" value="UniProtKB-KW"/>
</dbReference>
<keyword evidence="6" id="KW-1185">Reference proteome</keyword>
<dbReference type="InterPro" id="IPR002018">
    <property type="entry name" value="CarbesteraseB"/>
</dbReference>
<proteinExistence type="inferred from homology"/>
<feature type="transmembrane region" description="Helical" evidence="3">
    <location>
        <begin position="43"/>
        <end position="62"/>
    </location>
</feature>
<keyword evidence="3" id="KW-0812">Transmembrane</keyword>
<dbReference type="PROSITE" id="PS00941">
    <property type="entry name" value="CARBOXYLESTERASE_B_2"/>
    <property type="match status" value="1"/>
</dbReference>
<organism evidence="5 6">
    <name type="scientific">Ophiostoma piceae (strain UAMH 11346)</name>
    <name type="common">Sap stain fungus</name>
    <dbReference type="NCBI Taxonomy" id="1262450"/>
    <lineage>
        <taxon>Eukaryota</taxon>
        <taxon>Fungi</taxon>
        <taxon>Dikarya</taxon>
        <taxon>Ascomycota</taxon>
        <taxon>Pezizomycotina</taxon>
        <taxon>Sordariomycetes</taxon>
        <taxon>Sordariomycetidae</taxon>
        <taxon>Ophiostomatales</taxon>
        <taxon>Ophiostomataceae</taxon>
        <taxon>Ophiostoma</taxon>
    </lineage>
</organism>
<dbReference type="PANTHER" id="PTHR43142:SF3">
    <property type="entry name" value="PUTATIVE (AFU_ORTHOLOGUE AFUA_3G09070)-RELATED"/>
    <property type="match status" value="1"/>
</dbReference>
<dbReference type="OMA" id="IEFRCLD"/>
<protein>
    <submittedName>
        <fullName evidence="5">Crystal protein</fullName>
    </submittedName>
</protein>
<dbReference type="Pfam" id="PF00135">
    <property type="entry name" value="COesterase"/>
    <property type="match status" value="1"/>
</dbReference>
<dbReference type="eggNOG" id="KOG4389">
    <property type="taxonomic scope" value="Eukaryota"/>
</dbReference>
<dbReference type="InterPro" id="IPR029058">
    <property type="entry name" value="AB_hydrolase_fold"/>
</dbReference>
<dbReference type="SUPFAM" id="SSF53474">
    <property type="entry name" value="alpha/beta-Hydrolases"/>
    <property type="match status" value="1"/>
</dbReference>
<evidence type="ECO:0000259" key="4">
    <source>
        <dbReference type="Pfam" id="PF00135"/>
    </source>
</evidence>
<reference evidence="5 6" key="1">
    <citation type="journal article" date="2013" name="BMC Genomics">
        <title>The genome and transcriptome of the pine saprophyte Ophiostoma piceae, and a comparison with the bark beetle-associated pine pathogen Grosmannia clavigera.</title>
        <authorList>
            <person name="Haridas S."/>
            <person name="Wang Y."/>
            <person name="Lim L."/>
            <person name="Massoumi Alamouti S."/>
            <person name="Jackman S."/>
            <person name="Docking R."/>
            <person name="Robertson G."/>
            <person name="Birol I."/>
            <person name="Bohlmann J."/>
            <person name="Breuil C."/>
        </authorList>
    </citation>
    <scope>NUCLEOTIDE SEQUENCE [LARGE SCALE GENOMIC DNA]</scope>
    <source>
        <strain evidence="5 6">UAMH 11346</strain>
    </source>
</reference>
<dbReference type="InterPro" id="IPR019819">
    <property type="entry name" value="Carboxylesterase_B_CS"/>
</dbReference>
<dbReference type="PANTHER" id="PTHR43142">
    <property type="entry name" value="CARBOXYLIC ESTER HYDROLASE"/>
    <property type="match status" value="1"/>
</dbReference>
<evidence type="ECO:0000256" key="1">
    <source>
        <dbReference type="ARBA" id="ARBA00005964"/>
    </source>
</evidence>
<evidence type="ECO:0000313" key="5">
    <source>
        <dbReference type="EMBL" id="EPE10357.1"/>
    </source>
</evidence>
<keyword evidence="3" id="KW-1133">Transmembrane helix</keyword>
<dbReference type="ESTHER" id="ophp1-s3cbt6">
    <property type="family name" value="Fungal_carboxylesterase_lipase"/>
</dbReference>
<dbReference type="InterPro" id="IPR019826">
    <property type="entry name" value="Carboxylesterase_B_AS"/>
</dbReference>
<dbReference type="Gene3D" id="3.40.50.1820">
    <property type="entry name" value="alpha/beta hydrolase"/>
    <property type="match status" value="1"/>
</dbReference>
<name>S3CBT6_OPHP1</name>
<dbReference type="OrthoDB" id="408631at2759"/>
<accession>S3CBT6</accession>
<dbReference type="Proteomes" id="UP000016923">
    <property type="component" value="Unassembled WGS sequence"/>
</dbReference>
<evidence type="ECO:0000256" key="2">
    <source>
        <dbReference type="ARBA" id="ARBA00022801"/>
    </source>
</evidence>
<keyword evidence="3" id="KW-0472">Membrane</keyword>
<dbReference type="VEuPathDB" id="FungiDB:F503_05452"/>
<dbReference type="AlphaFoldDB" id="S3CBT6"/>
<keyword evidence="2" id="KW-0378">Hydrolase</keyword>
<dbReference type="STRING" id="1262450.S3CBT6"/>
<dbReference type="HOGENOM" id="CLU_006586_8_1_1"/>
<gene>
    <name evidence="5" type="ORF">F503_05452</name>
</gene>
<dbReference type="EMBL" id="KE148146">
    <property type="protein sequence ID" value="EPE10357.1"/>
    <property type="molecule type" value="Genomic_DNA"/>
</dbReference>